<dbReference type="Proteomes" id="UP000005237">
    <property type="component" value="Unassembled WGS sequence"/>
</dbReference>
<dbReference type="EnsemblMetazoa" id="CJA34016.1">
    <property type="protein sequence ID" value="CJA34016.1"/>
    <property type="gene ID" value="WBGene00209863"/>
</dbReference>
<keyword evidence="2" id="KW-1185">Reference proteome</keyword>
<organism evidence="1 2">
    <name type="scientific">Caenorhabditis japonica</name>
    <dbReference type="NCBI Taxonomy" id="281687"/>
    <lineage>
        <taxon>Eukaryota</taxon>
        <taxon>Metazoa</taxon>
        <taxon>Ecdysozoa</taxon>
        <taxon>Nematoda</taxon>
        <taxon>Chromadorea</taxon>
        <taxon>Rhabditida</taxon>
        <taxon>Rhabditina</taxon>
        <taxon>Rhabditomorpha</taxon>
        <taxon>Rhabditoidea</taxon>
        <taxon>Rhabditidae</taxon>
        <taxon>Peloderinae</taxon>
        <taxon>Caenorhabditis</taxon>
    </lineage>
</organism>
<protein>
    <submittedName>
        <fullName evidence="1">Uncharacterized protein</fullName>
    </submittedName>
</protein>
<evidence type="ECO:0000313" key="2">
    <source>
        <dbReference type="Proteomes" id="UP000005237"/>
    </source>
</evidence>
<sequence length="129" mass="14732">MVTTRSIAIFLTSQCPDAGRRPSYKLAGLVKETSDELMESVYGCERDPEALNEKFKIENQNSFCHRLAYAEAQLVLQQNCSLNGWLLKSVEDSSINGRSLKMLKKMKDGIEDRKYGNWTKDEVRKIIPL</sequence>
<reference evidence="1" key="2">
    <citation type="submission" date="2022-06" db="UniProtKB">
        <authorList>
            <consortium name="EnsemblMetazoa"/>
        </authorList>
    </citation>
    <scope>IDENTIFICATION</scope>
    <source>
        <strain evidence="1">DF5081</strain>
    </source>
</reference>
<accession>A0A8R1IG98</accession>
<dbReference type="AlphaFoldDB" id="A0A8R1IG98"/>
<evidence type="ECO:0000313" key="1">
    <source>
        <dbReference type="EnsemblMetazoa" id="CJA34016.1"/>
    </source>
</evidence>
<name>A0A8R1IG98_CAEJA</name>
<reference evidence="2" key="1">
    <citation type="submission" date="2010-08" db="EMBL/GenBank/DDBJ databases">
        <authorList>
            <consortium name="Caenorhabditis japonica Sequencing Consortium"/>
            <person name="Wilson R.K."/>
        </authorList>
    </citation>
    <scope>NUCLEOTIDE SEQUENCE [LARGE SCALE GENOMIC DNA]</scope>
    <source>
        <strain evidence="2">DF5081</strain>
    </source>
</reference>
<proteinExistence type="predicted"/>